<protein>
    <recommendedName>
        <fullName evidence="2">UPF0251 protein STHERM_c15180</fullName>
    </recommendedName>
</protein>
<sequence>MPRPARPRRVMSLPRHLVYKPAGVPLAELAVVGLSLDECEALRLVDLEDLSQEDAARLMGVSRQTVSSIVRTARRKVAEALVTGKALRVEAGPVDYPAPLHFRCRKCGHQWEGSLAPESVKARGCGHEEFVELSSS</sequence>
<reference evidence="3 4" key="2">
    <citation type="journal article" date="2010" name="J. Bacteriol.">
        <title>Genome sequence of the polysaccharide-degrading, thermophilic anaerobe Spirochaeta thermophila DSM 6192.</title>
        <authorList>
            <person name="Angelov A."/>
            <person name="Liebl S."/>
            <person name="Ballschmiter M."/>
            <person name="Bomeke M."/>
            <person name="Lehmann R."/>
            <person name="Liesegang H."/>
            <person name="Daniel R."/>
            <person name="Liebl W."/>
        </authorList>
    </citation>
    <scope>NUCLEOTIDE SEQUENCE [LARGE SCALE GENOMIC DNA]</scope>
    <source>
        <strain evidence="4">ATCC 49972 / DSM 6192 / RI 19.B1</strain>
    </source>
</reference>
<evidence type="ECO:0000256" key="2">
    <source>
        <dbReference type="HAMAP-Rule" id="MF_00674"/>
    </source>
</evidence>
<dbReference type="SUPFAM" id="SSF88659">
    <property type="entry name" value="Sigma3 and sigma4 domains of RNA polymerase sigma factors"/>
    <property type="match status" value="1"/>
</dbReference>
<dbReference type="HAMAP" id="MF_00674">
    <property type="entry name" value="UPF0251"/>
    <property type="match status" value="1"/>
</dbReference>
<proteinExistence type="inferred from homology"/>
<comment type="similarity">
    <text evidence="1 2">Belongs to the UPF0251 family.</text>
</comment>
<keyword evidence="3" id="KW-0238">DNA-binding</keyword>
<accession>E0RTT3</accession>
<name>E0RTT3_WINT6</name>
<evidence type="ECO:0000256" key="1">
    <source>
        <dbReference type="ARBA" id="ARBA00009350"/>
    </source>
</evidence>
<dbReference type="PANTHER" id="PTHR37478:SF2">
    <property type="entry name" value="UPF0251 PROTEIN TK0562"/>
    <property type="match status" value="1"/>
</dbReference>
<evidence type="ECO:0000313" key="4">
    <source>
        <dbReference type="Proteomes" id="UP000001296"/>
    </source>
</evidence>
<dbReference type="RefSeq" id="WP_013314298.1">
    <property type="nucleotide sequence ID" value="NC_014484.1"/>
</dbReference>
<reference key="1">
    <citation type="submission" date="2009-08" db="EMBL/GenBank/DDBJ databases">
        <title>The genome sequence of Spirochaeta thermophila DSM6192.</title>
        <authorList>
            <person name="Angelov A."/>
            <person name="Mientus M."/>
            <person name="Wittenberg S."/>
            <person name="Lehmann R."/>
            <person name="Liesegang H."/>
            <person name="Daniel R."/>
            <person name="Liebl W."/>
        </authorList>
    </citation>
    <scope>NUCLEOTIDE SEQUENCE</scope>
    <source>
        <strain>DSM 6192</strain>
    </source>
</reference>
<dbReference type="CDD" id="cd06171">
    <property type="entry name" value="Sigma70_r4"/>
    <property type="match status" value="1"/>
</dbReference>
<dbReference type="PANTHER" id="PTHR37478">
    <property type="match status" value="1"/>
</dbReference>
<dbReference type="PaxDb" id="665571-STHERM_c15180"/>
<dbReference type="InterPro" id="IPR013324">
    <property type="entry name" value="RNA_pol_sigma_r3/r4-like"/>
</dbReference>
<dbReference type="KEGG" id="sta:STHERM_c15180"/>
<dbReference type="AlphaFoldDB" id="E0RTT3"/>
<dbReference type="Proteomes" id="UP000001296">
    <property type="component" value="Chromosome"/>
</dbReference>
<dbReference type="InterPro" id="IPR002852">
    <property type="entry name" value="UPF0251"/>
</dbReference>
<evidence type="ECO:0000313" key="3">
    <source>
        <dbReference type="EMBL" id="ADN02458.1"/>
    </source>
</evidence>
<dbReference type="eggNOG" id="COG1342">
    <property type="taxonomic scope" value="Bacteria"/>
</dbReference>
<gene>
    <name evidence="3" type="ordered locus">STHERM_c15180</name>
</gene>
<dbReference type="InterPro" id="IPR036388">
    <property type="entry name" value="WH-like_DNA-bd_sf"/>
</dbReference>
<dbReference type="Pfam" id="PF02001">
    <property type="entry name" value="DUF134"/>
    <property type="match status" value="1"/>
</dbReference>
<dbReference type="EMBL" id="CP001698">
    <property type="protein sequence ID" value="ADN02458.1"/>
    <property type="molecule type" value="Genomic_DNA"/>
</dbReference>
<dbReference type="Gene3D" id="1.10.10.10">
    <property type="entry name" value="Winged helix-like DNA-binding domain superfamily/Winged helix DNA-binding domain"/>
    <property type="match status" value="1"/>
</dbReference>
<dbReference type="HOGENOM" id="CLU_094511_0_1_12"/>
<organism evidence="3 4">
    <name type="scientific">Winmispira thermophila (strain ATCC 49972 / DSM 6192 / RI 19.B1)</name>
    <name type="common">Spirochaeta thermophila</name>
    <dbReference type="NCBI Taxonomy" id="665571"/>
    <lineage>
        <taxon>Bacteria</taxon>
        <taxon>Pseudomonadati</taxon>
        <taxon>Spirochaetota</taxon>
        <taxon>Spirochaetia</taxon>
        <taxon>Winmispirales</taxon>
        <taxon>Winmispiraceae</taxon>
        <taxon>Winmispira</taxon>
    </lineage>
</organism>
<dbReference type="GO" id="GO:0003677">
    <property type="term" value="F:DNA binding"/>
    <property type="evidence" value="ECO:0007669"/>
    <property type="project" value="UniProtKB-KW"/>
</dbReference>